<comment type="subunit">
    <text evidence="3">Heptamer of 7 subunits arranged in a ring. Interacts with the chaperonin GroEL.</text>
</comment>
<keyword evidence="2 3" id="KW-0143">Chaperone</keyword>
<dbReference type="FunFam" id="2.30.33.40:FF:000001">
    <property type="entry name" value="10 kDa chaperonin"/>
    <property type="match status" value="1"/>
</dbReference>
<dbReference type="PANTHER" id="PTHR10772">
    <property type="entry name" value="10 KDA HEAT SHOCK PROTEIN"/>
    <property type="match status" value="1"/>
</dbReference>
<evidence type="ECO:0000256" key="3">
    <source>
        <dbReference type="HAMAP-Rule" id="MF_00580"/>
    </source>
</evidence>
<dbReference type="AlphaFoldDB" id="A0A2H0KFA6"/>
<organism evidence="5 6">
    <name type="scientific">Candidatus Shapirobacteria bacterium CG11_big_fil_rev_8_21_14_0_20_40_12</name>
    <dbReference type="NCBI Taxonomy" id="1974889"/>
    <lineage>
        <taxon>Bacteria</taxon>
        <taxon>Candidatus Shapironibacteriota</taxon>
    </lineage>
</organism>
<dbReference type="PANTHER" id="PTHR10772:SF63">
    <property type="entry name" value="20 KDA CHAPERONIN, CHLOROPLASTIC"/>
    <property type="match status" value="1"/>
</dbReference>
<dbReference type="GO" id="GO:0046872">
    <property type="term" value="F:metal ion binding"/>
    <property type="evidence" value="ECO:0007669"/>
    <property type="project" value="TreeGrafter"/>
</dbReference>
<comment type="subcellular location">
    <subcellularLocation>
        <location evidence="3">Cytoplasm</location>
    </subcellularLocation>
</comment>
<dbReference type="Gene3D" id="2.30.33.40">
    <property type="entry name" value="GroES chaperonin"/>
    <property type="match status" value="1"/>
</dbReference>
<dbReference type="HAMAP" id="MF_00580">
    <property type="entry name" value="CH10"/>
    <property type="match status" value="1"/>
</dbReference>
<comment type="similarity">
    <text evidence="1 3 4">Belongs to the GroES chaperonin family.</text>
</comment>
<dbReference type="GO" id="GO:0051087">
    <property type="term" value="F:protein-folding chaperone binding"/>
    <property type="evidence" value="ECO:0007669"/>
    <property type="project" value="TreeGrafter"/>
</dbReference>
<name>A0A2H0KFA6_9BACT</name>
<dbReference type="InterPro" id="IPR020818">
    <property type="entry name" value="Chaperonin_GroES"/>
</dbReference>
<proteinExistence type="inferred from homology"/>
<gene>
    <name evidence="3" type="primary">groES</name>
    <name evidence="3" type="synonym">groS</name>
    <name evidence="5" type="ORF">COV89_03085</name>
</gene>
<evidence type="ECO:0000313" key="5">
    <source>
        <dbReference type="EMBL" id="PIQ69922.1"/>
    </source>
</evidence>
<evidence type="ECO:0000256" key="1">
    <source>
        <dbReference type="ARBA" id="ARBA00006975"/>
    </source>
</evidence>
<sequence>MIDNNIRKEKFMTKTNLKPAPGYILIEPEESEKKTASGIVLPDSHEEKPSKGKVLAVGPSIDCDRDDKCTCKSPCQKGDTVIYKKWGGSEYKVGDKEYLFVEFKDILAIEGGPAFVKTTAGKGE</sequence>
<dbReference type="Proteomes" id="UP000231371">
    <property type="component" value="Unassembled WGS sequence"/>
</dbReference>
<protein>
    <recommendedName>
        <fullName evidence="3">Co-chaperonin GroES</fullName>
    </recommendedName>
    <alternativeName>
        <fullName evidence="3">10 kDa chaperonin</fullName>
    </alternativeName>
    <alternativeName>
        <fullName evidence="3">Chaperonin-10</fullName>
        <shortName evidence="3">Cpn10</shortName>
    </alternativeName>
</protein>
<dbReference type="GO" id="GO:0051082">
    <property type="term" value="F:unfolded protein binding"/>
    <property type="evidence" value="ECO:0007669"/>
    <property type="project" value="TreeGrafter"/>
</dbReference>
<accession>A0A2H0KFA6</accession>
<evidence type="ECO:0000256" key="4">
    <source>
        <dbReference type="RuleBase" id="RU000535"/>
    </source>
</evidence>
<dbReference type="EMBL" id="PCVI01000050">
    <property type="protein sequence ID" value="PIQ69922.1"/>
    <property type="molecule type" value="Genomic_DNA"/>
</dbReference>
<dbReference type="PRINTS" id="PR00297">
    <property type="entry name" value="CHAPERONIN10"/>
</dbReference>
<dbReference type="SUPFAM" id="SSF50129">
    <property type="entry name" value="GroES-like"/>
    <property type="match status" value="1"/>
</dbReference>
<dbReference type="InterPro" id="IPR037124">
    <property type="entry name" value="Chaperonin_GroES_sf"/>
</dbReference>
<dbReference type="GO" id="GO:0044183">
    <property type="term" value="F:protein folding chaperone"/>
    <property type="evidence" value="ECO:0007669"/>
    <property type="project" value="InterPro"/>
</dbReference>
<comment type="function">
    <text evidence="3 4">Together with the chaperonin GroEL, plays an essential role in assisting protein folding. The GroEL-GroES system forms a nano-cage that allows encapsulation of the non-native substrate proteins and provides a physical environment optimized to promote and accelerate protein folding. GroES binds to the apical surface of the GroEL ring, thereby capping the opening of the GroEL channel.</text>
</comment>
<dbReference type="InterPro" id="IPR011032">
    <property type="entry name" value="GroES-like_sf"/>
</dbReference>
<reference evidence="5 6" key="1">
    <citation type="submission" date="2017-09" db="EMBL/GenBank/DDBJ databases">
        <title>Depth-based differentiation of microbial function through sediment-hosted aquifers and enrichment of novel symbionts in the deep terrestrial subsurface.</title>
        <authorList>
            <person name="Probst A.J."/>
            <person name="Ladd B."/>
            <person name="Jarett J.K."/>
            <person name="Geller-Mcgrath D.E."/>
            <person name="Sieber C.M."/>
            <person name="Emerson J.B."/>
            <person name="Anantharaman K."/>
            <person name="Thomas B.C."/>
            <person name="Malmstrom R."/>
            <person name="Stieglmeier M."/>
            <person name="Klingl A."/>
            <person name="Woyke T."/>
            <person name="Ryan C.M."/>
            <person name="Banfield J.F."/>
        </authorList>
    </citation>
    <scope>NUCLEOTIDE SEQUENCE [LARGE SCALE GENOMIC DNA]</scope>
    <source>
        <strain evidence="5">CG11_big_fil_rev_8_21_14_0_20_40_12</strain>
    </source>
</reference>
<evidence type="ECO:0000256" key="2">
    <source>
        <dbReference type="ARBA" id="ARBA00023186"/>
    </source>
</evidence>
<dbReference type="CDD" id="cd00320">
    <property type="entry name" value="cpn10"/>
    <property type="match status" value="1"/>
</dbReference>
<evidence type="ECO:0000313" key="6">
    <source>
        <dbReference type="Proteomes" id="UP000231371"/>
    </source>
</evidence>
<keyword evidence="3" id="KW-0963">Cytoplasm</keyword>
<dbReference type="SMART" id="SM00883">
    <property type="entry name" value="Cpn10"/>
    <property type="match status" value="1"/>
</dbReference>
<dbReference type="GO" id="GO:0005524">
    <property type="term" value="F:ATP binding"/>
    <property type="evidence" value="ECO:0007669"/>
    <property type="project" value="InterPro"/>
</dbReference>
<comment type="caution">
    <text evidence="5">The sequence shown here is derived from an EMBL/GenBank/DDBJ whole genome shotgun (WGS) entry which is preliminary data.</text>
</comment>
<dbReference type="GO" id="GO:0005737">
    <property type="term" value="C:cytoplasm"/>
    <property type="evidence" value="ECO:0007669"/>
    <property type="project" value="UniProtKB-SubCell"/>
</dbReference>
<dbReference type="Pfam" id="PF00166">
    <property type="entry name" value="Cpn10"/>
    <property type="match status" value="1"/>
</dbReference>